<keyword evidence="3" id="KW-1185">Reference proteome</keyword>
<dbReference type="OrthoDB" id="202962at2759"/>
<dbReference type="InterPro" id="IPR027749">
    <property type="entry name" value="TTLL12"/>
</dbReference>
<organism evidence="2 3">
    <name type="scientific">Triparma laevis f. longispina</name>
    <dbReference type="NCBI Taxonomy" id="1714387"/>
    <lineage>
        <taxon>Eukaryota</taxon>
        <taxon>Sar</taxon>
        <taxon>Stramenopiles</taxon>
        <taxon>Ochrophyta</taxon>
        <taxon>Bolidophyceae</taxon>
        <taxon>Parmales</taxon>
        <taxon>Triparmaceae</taxon>
        <taxon>Triparma</taxon>
    </lineage>
</organism>
<evidence type="ECO:0000313" key="2">
    <source>
        <dbReference type="EMBL" id="GMH79809.1"/>
    </source>
</evidence>
<gene>
    <name evidence="2" type="ORF">TrLO_g13487</name>
</gene>
<dbReference type="PANTHER" id="PTHR46088:SF1">
    <property type="entry name" value="TUBULIN--TYROSINE LIGASE-LIKE PROTEIN 12"/>
    <property type="match status" value="1"/>
</dbReference>
<dbReference type="Proteomes" id="UP001165122">
    <property type="component" value="Unassembled WGS sequence"/>
</dbReference>
<dbReference type="GO" id="GO:0005737">
    <property type="term" value="C:cytoplasm"/>
    <property type="evidence" value="ECO:0007669"/>
    <property type="project" value="TreeGrafter"/>
</dbReference>
<evidence type="ECO:0000313" key="3">
    <source>
        <dbReference type="Proteomes" id="UP001165122"/>
    </source>
</evidence>
<sequence length="432" mass="48694">MASFHSSPPPPPSLFTLTSAPSRFNLSSSMITPSIGAMILAAVPKEEWADKQERKYVRQAVKAAQSLPLPSVSLPDTPRGDTRSPFTPSNPTPTSPLKIYTDYPLLSDLLKTTPPPYITLLPTSETADFLFLVTPLKDFINLNPNTQINQFPYEGGLVQKDLLPLTLRRYCPDLKIPETYDLSTEFHYFVKSFGEGEKWIIKESTGTHSQGLKVISSLKSAAEFISSNPSKSYITQKIILNPLLVSTRKFDLRVWCFIRSFGEDFEGYMSNYVHARVSNKPYNVDELEDEEVFLTIATYNESVENGERLTPGRLRRRLEEENEDFKWNDMIKSIHNLASTLFNAVAPSIGNWPRSRAYYGLDVIITVDSLGNFSSNLLEVNFAGDFDSARETQRQAVEASEGLLDDYDNWLADLFSVLFTSEPITSPRLQKL</sequence>
<name>A0A9W7B4L7_9STRA</name>
<dbReference type="AlphaFoldDB" id="A0A9W7B4L7"/>
<accession>A0A9W7B4L7</accession>
<protein>
    <recommendedName>
        <fullName evidence="4">Tubulin-tyrosine ligase</fullName>
    </recommendedName>
</protein>
<proteinExistence type="predicted"/>
<comment type="caution">
    <text evidence="2">The sequence shown here is derived from an EMBL/GenBank/DDBJ whole genome shotgun (WGS) entry which is preliminary data.</text>
</comment>
<dbReference type="InterPro" id="IPR004344">
    <property type="entry name" value="TTL/TTLL_fam"/>
</dbReference>
<dbReference type="Pfam" id="PF03133">
    <property type="entry name" value="TTL"/>
    <property type="match status" value="1"/>
</dbReference>
<feature type="region of interest" description="Disordered" evidence="1">
    <location>
        <begin position="68"/>
        <end position="95"/>
    </location>
</feature>
<dbReference type="PROSITE" id="PS51221">
    <property type="entry name" value="TTL"/>
    <property type="match status" value="1"/>
</dbReference>
<evidence type="ECO:0008006" key="4">
    <source>
        <dbReference type="Google" id="ProtNLM"/>
    </source>
</evidence>
<dbReference type="Gene3D" id="3.30.470.20">
    <property type="entry name" value="ATP-grasp fold, B domain"/>
    <property type="match status" value="1"/>
</dbReference>
<dbReference type="PANTHER" id="PTHR46088">
    <property type="entry name" value="TUBULIN--TYROSINE LIGASE-LIKE PROTEIN 12"/>
    <property type="match status" value="1"/>
</dbReference>
<evidence type="ECO:0000256" key="1">
    <source>
        <dbReference type="SAM" id="MobiDB-lite"/>
    </source>
</evidence>
<reference evidence="3" key="1">
    <citation type="journal article" date="2023" name="Commun. Biol.">
        <title>Genome analysis of Parmales, the sister group of diatoms, reveals the evolutionary specialization of diatoms from phago-mixotrophs to photoautotrophs.</title>
        <authorList>
            <person name="Ban H."/>
            <person name="Sato S."/>
            <person name="Yoshikawa S."/>
            <person name="Yamada K."/>
            <person name="Nakamura Y."/>
            <person name="Ichinomiya M."/>
            <person name="Sato N."/>
            <person name="Blanc-Mathieu R."/>
            <person name="Endo H."/>
            <person name="Kuwata A."/>
            <person name="Ogata H."/>
        </authorList>
    </citation>
    <scope>NUCLEOTIDE SEQUENCE [LARGE SCALE GENOMIC DNA]</scope>
    <source>
        <strain evidence="3">NIES 3700</strain>
    </source>
</reference>
<dbReference type="EMBL" id="BRXW01000933">
    <property type="protein sequence ID" value="GMH79809.1"/>
    <property type="molecule type" value="Genomic_DNA"/>
</dbReference>